<sequence>MSLAASHGYDGRTYPLEVVDDEIRRERLRDNALTGGLAVAPVAKGVKEGARIAMEEILPGPADDVLTFDHVAWVYCAILGQQGHGWVAPRIPQPVLVAAVSSYLSLADDETLLAIVGKGLNNVPTQSCALTTKRIYWAGDPRQDEAEWDDADHPDAQAVGRPPLRCEYLAYKDLPEALDLTGVLSKVIDLGEGRQINLGANIPLLQALIGFLKEVRSVMVGEKPLPHLIPVAADQVRLQWPAVLAADAEARTLQAAIRGYHAQTLVAKRAVVTPLMAAACVLVYVAMVARGVSPIDPSPRVMLDWGASFGPSVVFDRQVWRLLTSMFLHFGLIHLAMNLWCLLTTGPVVERFFGHLGFAALYVLSGLGGAAASLFVHPTFICAGASGAIFGVFGGLLGFLAIRHRDVPPAILQPMRSGTLAFLGYNVLFGLTSSTIDMAAHLGGLATGFVVGLVLADGRINRPDRVGLLRRVAVIAVLSAGLVLLTRQTIERARDRIMADPTMGPQLESALNAGPAWNAFQQALAPLFPEFDRISRETERVISEIDQGDVPASRIEPTLDHLIADSESLGRRLETLPVGNPEIRAMSDHLVMAKTHQHQSLVLLKRFVSDKDASLLKGPDGLDASFKAYAKEFEEFRKLREAYFKTHQLTLQEP</sequence>
<dbReference type="STRING" id="886293.Sinac_0438"/>
<dbReference type="eggNOG" id="COG0705">
    <property type="taxonomic scope" value="Bacteria"/>
</dbReference>
<dbReference type="PANTHER" id="PTHR43731:SF14">
    <property type="entry name" value="PRESENILIN-ASSOCIATED RHOMBOID-LIKE PROTEIN, MITOCHONDRIAL"/>
    <property type="match status" value="1"/>
</dbReference>
<dbReference type="GO" id="GO:0004252">
    <property type="term" value="F:serine-type endopeptidase activity"/>
    <property type="evidence" value="ECO:0007669"/>
    <property type="project" value="InterPro"/>
</dbReference>
<feature type="transmembrane region" description="Helical" evidence="7">
    <location>
        <begin position="438"/>
        <end position="456"/>
    </location>
</feature>
<evidence type="ECO:0000256" key="1">
    <source>
        <dbReference type="ARBA" id="ARBA00004141"/>
    </source>
</evidence>
<dbReference type="SUPFAM" id="SSF144091">
    <property type="entry name" value="Rhomboid-like"/>
    <property type="match status" value="1"/>
</dbReference>
<evidence type="ECO:0000313" key="10">
    <source>
        <dbReference type="Proteomes" id="UP000010798"/>
    </source>
</evidence>
<organism evidence="9 10">
    <name type="scientific">Singulisphaera acidiphila (strain ATCC BAA-1392 / DSM 18658 / VKM B-2454 / MOB10)</name>
    <dbReference type="NCBI Taxonomy" id="886293"/>
    <lineage>
        <taxon>Bacteria</taxon>
        <taxon>Pseudomonadati</taxon>
        <taxon>Planctomycetota</taxon>
        <taxon>Planctomycetia</taxon>
        <taxon>Isosphaerales</taxon>
        <taxon>Isosphaeraceae</taxon>
        <taxon>Singulisphaera</taxon>
    </lineage>
</organism>
<dbReference type="InterPro" id="IPR035952">
    <property type="entry name" value="Rhomboid-like_sf"/>
</dbReference>
<protein>
    <submittedName>
        <fullName evidence="9">Putative membrane protein</fullName>
    </submittedName>
</protein>
<feature type="domain" description="Peptidase S54 rhomboid" evidence="8">
    <location>
        <begin position="317"/>
        <end position="456"/>
    </location>
</feature>
<evidence type="ECO:0000256" key="7">
    <source>
        <dbReference type="SAM" id="Phobius"/>
    </source>
</evidence>
<evidence type="ECO:0000256" key="2">
    <source>
        <dbReference type="ARBA" id="ARBA00009045"/>
    </source>
</evidence>
<keyword evidence="6 7" id="KW-0472">Membrane</keyword>
<evidence type="ECO:0000256" key="5">
    <source>
        <dbReference type="ARBA" id="ARBA00022989"/>
    </source>
</evidence>
<feature type="transmembrane region" description="Helical" evidence="7">
    <location>
        <begin position="319"/>
        <end position="340"/>
    </location>
</feature>
<dbReference type="InterPro" id="IPR022764">
    <property type="entry name" value="Peptidase_S54_rhomboid_dom"/>
</dbReference>
<dbReference type="HOGENOM" id="CLU_419132_0_0_0"/>
<dbReference type="Pfam" id="PF01694">
    <property type="entry name" value="Rhomboid"/>
    <property type="match status" value="1"/>
</dbReference>
<comment type="similarity">
    <text evidence="2">Belongs to the peptidase S54 family.</text>
</comment>
<reference evidence="9 10" key="1">
    <citation type="submission" date="2012-02" db="EMBL/GenBank/DDBJ databases">
        <title>Complete sequence of chromosome of Singulisphaera acidiphila DSM 18658.</title>
        <authorList>
            <consortium name="US DOE Joint Genome Institute (JGI-PGF)"/>
            <person name="Lucas S."/>
            <person name="Copeland A."/>
            <person name="Lapidus A."/>
            <person name="Glavina del Rio T."/>
            <person name="Dalin E."/>
            <person name="Tice H."/>
            <person name="Bruce D."/>
            <person name="Goodwin L."/>
            <person name="Pitluck S."/>
            <person name="Peters L."/>
            <person name="Ovchinnikova G."/>
            <person name="Chertkov O."/>
            <person name="Kyrpides N."/>
            <person name="Mavromatis K."/>
            <person name="Ivanova N."/>
            <person name="Brettin T."/>
            <person name="Detter J.C."/>
            <person name="Han C."/>
            <person name="Larimer F."/>
            <person name="Land M."/>
            <person name="Hauser L."/>
            <person name="Markowitz V."/>
            <person name="Cheng J.-F."/>
            <person name="Hugenholtz P."/>
            <person name="Woyke T."/>
            <person name="Wu D."/>
            <person name="Tindall B."/>
            <person name="Pomrenke H."/>
            <person name="Brambilla E."/>
            <person name="Klenk H.-P."/>
            <person name="Eisen J.A."/>
        </authorList>
    </citation>
    <scope>NUCLEOTIDE SEQUENCE [LARGE SCALE GENOMIC DNA]</scope>
    <source>
        <strain evidence="10">ATCC BAA-1392 / DSM 18658 / VKM B-2454 / MOB10</strain>
    </source>
</reference>
<proteinExistence type="inferred from homology"/>
<keyword evidence="5 7" id="KW-1133">Transmembrane helix</keyword>
<evidence type="ECO:0000259" key="8">
    <source>
        <dbReference type="Pfam" id="PF01694"/>
    </source>
</evidence>
<keyword evidence="3 7" id="KW-0812">Transmembrane</keyword>
<name>L0D6M7_SINAD</name>
<dbReference type="KEGG" id="saci:Sinac_0438"/>
<evidence type="ECO:0000313" key="9">
    <source>
        <dbReference type="EMBL" id="AGA24877.1"/>
    </source>
</evidence>
<feature type="transmembrane region" description="Helical" evidence="7">
    <location>
        <begin position="468"/>
        <end position="486"/>
    </location>
</feature>
<feature type="transmembrane region" description="Helical" evidence="7">
    <location>
        <begin position="378"/>
        <end position="402"/>
    </location>
</feature>
<feature type="transmembrane region" description="Helical" evidence="7">
    <location>
        <begin position="352"/>
        <end position="372"/>
    </location>
</feature>
<dbReference type="AlphaFoldDB" id="L0D6M7"/>
<dbReference type="EMBL" id="CP003364">
    <property type="protein sequence ID" value="AGA24877.1"/>
    <property type="molecule type" value="Genomic_DNA"/>
</dbReference>
<evidence type="ECO:0000256" key="6">
    <source>
        <dbReference type="ARBA" id="ARBA00023136"/>
    </source>
</evidence>
<keyword evidence="4" id="KW-0378">Hydrolase</keyword>
<evidence type="ECO:0000256" key="4">
    <source>
        <dbReference type="ARBA" id="ARBA00022801"/>
    </source>
</evidence>
<dbReference type="GO" id="GO:0016020">
    <property type="term" value="C:membrane"/>
    <property type="evidence" value="ECO:0007669"/>
    <property type="project" value="UniProtKB-SubCell"/>
</dbReference>
<dbReference type="InterPro" id="IPR050925">
    <property type="entry name" value="Rhomboid_protease_S54"/>
</dbReference>
<keyword evidence="10" id="KW-1185">Reference proteome</keyword>
<gene>
    <name evidence="9" type="ordered locus">Sinac_0438</name>
</gene>
<feature type="transmembrane region" description="Helical" evidence="7">
    <location>
        <begin position="270"/>
        <end position="292"/>
    </location>
</feature>
<dbReference type="Gene3D" id="1.20.1540.10">
    <property type="entry name" value="Rhomboid-like"/>
    <property type="match status" value="1"/>
</dbReference>
<dbReference type="Proteomes" id="UP000010798">
    <property type="component" value="Chromosome"/>
</dbReference>
<accession>L0D6M7</accession>
<comment type="subcellular location">
    <subcellularLocation>
        <location evidence="1">Membrane</location>
        <topology evidence="1">Multi-pass membrane protein</topology>
    </subcellularLocation>
</comment>
<evidence type="ECO:0000256" key="3">
    <source>
        <dbReference type="ARBA" id="ARBA00022692"/>
    </source>
</evidence>
<dbReference type="PANTHER" id="PTHR43731">
    <property type="entry name" value="RHOMBOID PROTEASE"/>
    <property type="match status" value="1"/>
</dbReference>